<comment type="caution">
    <text evidence="9">The sequence shown here is derived from an EMBL/GenBank/DDBJ whole genome shotgun (WGS) entry which is preliminary data.</text>
</comment>
<evidence type="ECO:0000259" key="8">
    <source>
        <dbReference type="Pfam" id="PF02782"/>
    </source>
</evidence>
<dbReference type="InterPro" id="IPR018484">
    <property type="entry name" value="FGGY_N"/>
</dbReference>
<sequence>MSAGAQVAAVDLGATSGRVIVADLDRFEMRTVARFDNDPVSIWNGARQALHWDLPGLYGHVLSGLTRAARESDRLVGIGVDSWAVDYGLLRDGRLLSVPHHYRDARTERGVELVHQRIGAAELYARNGLQFLPFNTLYQLATEDLLDQADTVLLIPDLVTYWLTGQRAAEHTNASTTGLLGLDGAWDTDLMSRLGLSPNVFPGIVEPGTPCGRVLPGLGFDAEVVAVASHDTASAVAAVPMDAATSAYISCGTWGLVGLELPGPVVTEASRAANFTNEAGADGRNRFLHNVMGLWLLSETVRQFDRDGRRADLAALLSQAAQAPAPAGVFDTEDARFLPPGDMPARITNWYRERGLPAPDGPAQLVRAILESLAAAFASAVRTAAELAGTPVHAVHIVGGGSQNELLCQLTADRLGLPLLAGPVEATALGNILVTARAHGLVTGDLDDLRRRVADWFPPRRYVPRADRAAVMV</sequence>
<proteinExistence type="inferred from homology"/>
<comment type="similarity">
    <text evidence="1">Belongs to the FGGY kinase family.</text>
</comment>
<protein>
    <submittedName>
        <fullName evidence="9">Carbohydrate kinase FGGY</fullName>
    </submittedName>
</protein>
<evidence type="ECO:0000256" key="3">
    <source>
        <dbReference type="ARBA" id="ARBA00022741"/>
    </source>
</evidence>
<keyword evidence="2" id="KW-0808">Transferase</keyword>
<evidence type="ECO:0000256" key="6">
    <source>
        <dbReference type="ARBA" id="ARBA00023308"/>
    </source>
</evidence>
<organism evidence="9 10">
    <name type="scientific">Mycolicibacterium canariasense</name>
    <name type="common">Mycobacterium canariasense</name>
    <dbReference type="NCBI Taxonomy" id="228230"/>
    <lineage>
        <taxon>Bacteria</taxon>
        <taxon>Bacillati</taxon>
        <taxon>Actinomycetota</taxon>
        <taxon>Actinomycetes</taxon>
        <taxon>Mycobacteriales</taxon>
        <taxon>Mycobacteriaceae</taxon>
        <taxon>Mycolicibacterium</taxon>
    </lineage>
</organism>
<dbReference type="AlphaFoldDB" id="A0A100WIP0"/>
<keyword evidence="6" id="KW-0684">Rhamnose metabolism</keyword>
<dbReference type="GO" id="GO:0008993">
    <property type="term" value="F:rhamnulokinase activity"/>
    <property type="evidence" value="ECO:0007669"/>
    <property type="project" value="InterPro"/>
</dbReference>
<dbReference type="Pfam" id="PF02782">
    <property type="entry name" value="FGGY_C"/>
    <property type="match status" value="1"/>
</dbReference>
<dbReference type="CDD" id="cd07771">
    <property type="entry name" value="ASKHA_NBD_FGGY_RhaB-like"/>
    <property type="match status" value="1"/>
</dbReference>
<dbReference type="InterPro" id="IPR050406">
    <property type="entry name" value="FGGY_Carb_Kinase"/>
</dbReference>
<evidence type="ECO:0000256" key="5">
    <source>
        <dbReference type="ARBA" id="ARBA00022840"/>
    </source>
</evidence>
<feature type="domain" description="Carbohydrate kinase FGGY N-terminal" evidence="7">
    <location>
        <begin position="8"/>
        <end position="235"/>
    </location>
</feature>
<keyword evidence="4 9" id="KW-0418">Kinase</keyword>
<dbReference type="EMBL" id="BCSY01000084">
    <property type="protein sequence ID" value="GAS98513.1"/>
    <property type="molecule type" value="Genomic_DNA"/>
</dbReference>
<keyword evidence="10" id="KW-1185">Reference proteome</keyword>
<reference evidence="10" key="2">
    <citation type="submission" date="2016-02" db="EMBL/GenBank/DDBJ databases">
        <title>Draft genome sequence of five rapidly growing Mycobacterium species.</title>
        <authorList>
            <person name="Katahira K."/>
            <person name="Gotou Y."/>
            <person name="Iida K."/>
            <person name="Ogura Y."/>
            <person name="Hayashi T."/>
        </authorList>
    </citation>
    <scope>NUCLEOTIDE SEQUENCE [LARGE SCALE GENOMIC DNA]</scope>
    <source>
        <strain evidence="10">JCM15298</strain>
    </source>
</reference>
<keyword evidence="5" id="KW-0067">ATP-binding</keyword>
<dbReference type="SUPFAM" id="SSF53067">
    <property type="entry name" value="Actin-like ATPase domain"/>
    <property type="match status" value="2"/>
</dbReference>
<dbReference type="InterPro" id="IPR018485">
    <property type="entry name" value="FGGY_C"/>
</dbReference>
<evidence type="ECO:0000256" key="2">
    <source>
        <dbReference type="ARBA" id="ARBA00022679"/>
    </source>
</evidence>
<evidence type="ECO:0000256" key="1">
    <source>
        <dbReference type="ARBA" id="ARBA00009156"/>
    </source>
</evidence>
<reference evidence="10" key="1">
    <citation type="journal article" date="2016" name="Genome Announc.">
        <title>Draft Genome Sequences of Five Rapidly Growing Mycobacterium Species, M. thermoresistibile, M. fortuitum subsp. acetamidolyticum, M. canariasense, M. brisbanense, and M. novocastrense.</title>
        <authorList>
            <person name="Katahira K."/>
            <person name="Ogura Y."/>
            <person name="Gotoh Y."/>
            <person name="Hayashi T."/>
        </authorList>
    </citation>
    <scope>NUCLEOTIDE SEQUENCE [LARGE SCALE GENOMIC DNA]</scope>
    <source>
        <strain evidence="10">JCM15298</strain>
    </source>
</reference>
<feature type="domain" description="Carbohydrate kinase FGGY C-terminal" evidence="8">
    <location>
        <begin position="247"/>
        <end position="438"/>
    </location>
</feature>
<dbReference type="GO" id="GO:0005524">
    <property type="term" value="F:ATP binding"/>
    <property type="evidence" value="ECO:0007669"/>
    <property type="project" value="UniProtKB-KW"/>
</dbReference>
<gene>
    <name evidence="9" type="ORF">RMCC_5478</name>
</gene>
<dbReference type="Proteomes" id="UP000069443">
    <property type="component" value="Unassembled WGS sequence"/>
</dbReference>
<keyword evidence="3" id="KW-0547">Nucleotide-binding</keyword>
<evidence type="ECO:0000313" key="10">
    <source>
        <dbReference type="Proteomes" id="UP000069443"/>
    </source>
</evidence>
<dbReference type="RefSeq" id="WP_062659318.1">
    <property type="nucleotide sequence ID" value="NZ_BCSY01000084.1"/>
</dbReference>
<evidence type="ECO:0000256" key="4">
    <source>
        <dbReference type="ARBA" id="ARBA00022777"/>
    </source>
</evidence>
<dbReference type="PANTHER" id="PTHR43095">
    <property type="entry name" value="SUGAR KINASE"/>
    <property type="match status" value="1"/>
</dbReference>
<dbReference type="InterPro" id="IPR013449">
    <property type="entry name" value="Rhamnulokinase"/>
</dbReference>
<dbReference type="STRING" id="228230.RMCC_5478"/>
<accession>A0A100WIP0</accession>
<dbReference type="Pfam" id="PF00370">
    <property type="entry name" value="FGGY_N"/>
    <property type="match status" value="1"/>
</dbReference>
<dbReference type="Gene3D" id="3.30.420.40">
    <property type="match status" value="2"/>
</dbReference>
<evidence type="ECO:0000313" key="9">
    <source>
        <dbReference type="EMBL" id="GAS98513.1"/>
    </source>
</evidence>
<dbReference type="GO" id="GO:0019301">
    <property type="term" value="P:rhamnose catabolic process"/>
    <property type="evidence" value="ECO:0007669"/>
    <property type="project" value="InterPro"/>
</dbReference>
<dbReference type="InterPro" id="IPR043129">
    <property type="entry name" value="ATPase_NBD"/>
</dbReference>
<evidence type="ECO:0000259" key="7">
    <source>
        <dbReference type="Pfam" id="PF00370"/>
    </source>
</evidence>
<name>A0A100WIP0_MYCCR</name>